<dbReference type="PROSITE" id="PS51186">
    <property type="entry name" value="GNAT"/>
    <property type="match status" value="1"/>
</dbReference>
<organism evidence="2 3">
    <name type="scientific">Novipirellula aureliae</name>
    <dbReference type="NCBI Taxonomy" id="2527966"/>
    <lineage>
        <taxon>Bacteria</taxon>
        <taxon>Pseudomonadati</taxon>
        <taxon>Planctomycetota</taxon>
        <taxon>Planctomycetia</taxon>
        <taxon>Pirellulales</taxon>
        <taxon>Pirellulaceae</taxon>
        <taxon>Novipirellula</taxon>
    </lineage>
</organism>
<dbReference type="Pfam" id="PF00583">
    <property type="entry name" value="Acetyltransf_1"/>
    <property type="match status" value="1"/>
</dbReference>
<sequence>MSTIQTRRMTLDSLPGLLPKLLQNISIARGQIVVDQLRHWIDDGNAEGILIILASYRDQDESEERDIAAAVVIAPAIPQAVKGAAPANDAATLLHAAWLVERDRLPDSVRRDTAIAIQTRLDLTLAKRGIRFLQWASDVDDLSEAAEQTESWRDALGFEWAADLDYLTVDFDTISPPPTSASSPNTKLAFQQTEWDGGLLVNEDHFASLVERTYVDTLDCPILLHYRSAKQTLLGYQQSAAFAPEAWFRLYPAKDHAKKDPVGVLILALHPAEQAGVNVAELVYMGIVPEARGGSLGRLLMNGVIETAKQLGARRLILAVDSQNVYARRVYDAFGMRCMLKETVAVKKLEVADMLGAP</sequence>
<dbReference type="OrthoDB" id="214696at2"/>
<keyword evidence="2" id="KW-0808">Transferase</keyword>
<feature type="domain" description="N-acetyltransferase" evidence="1">
    <location>
        <begin position="218"/>
        <end position="356"/>
    </location>
</feature>
<name>A0A5C6E361_9BACT</name>
<evidence type="ECO:0000313" key="3">
    <source>
        <dbReference type="Proteomes" id="UP000315471"/>
    </source>
</evidence>
<dbReference type="InterPro" id="IPR000182">
    <property type="entry name" value="GNAT_dom"/>
</dbReference>
<keyword evidence="3" id="KW-1185">Reference proteome</keyword>
<dbReference type="SUPFAM" id="SSF55729">
    <property type="entry name" value="Acyl-CoA N-acyltransferases (Nat)"/>
    <property type="match status" value="1"/>
</dbReference>
<dbReference type="InterPro" id="IPR016181">
    <property type="entry name" value="Acyl_CoA_acyltransferase"/>
</dbReference>
<keyword evidence="2" id="KW-0012">Acyltransferase</keyword>
<dbReference type="AlphaFoldDB" id="A0A5C6E361"/>
<protein>
    <submittedName>
        <fullName evidence="2">Mycothiol acetyltransferase</fullName>
        <ecNumber evidence="2">2.3.1.189</ecNumber>
    </submittedName>
</protein>
<dbReference type="GO" id="GO:0035447">
    <property type="term" value="F:mycothiol synthase activity"/>
    <property type="evidence" value="ECO:0007669"/>
    <property type="project" value="UniProtKB-EC"/>
</dbReference>
<gene>
    <name evidence="2" type="primary">mshD</name>
    <name evidence="2" type="ORF">Q31b_30400</name>
</gene>
<accession>A0A5C6E361</accession>
<evidence type="ECO:0000313" key="2">
    <source>
        <dbReference type="EMBL" id="TWU41589.1"/>
    </source>
</evidence>
<dbReference type="Gene3D" id="3.40.630.30">
    <property type="match status" value="1"/>
</dbReference>
<proteinExistence type="predicted"/>
<reference evidence="2 3" key="1">
    <citation type="submission" date="2019-02" db="EMBL/GenBank/DDBJ databases">
        <title>Deep-cultivation of Planctomycetes and their phenomic and genomic characterization uncovers novel biology.</title>
        <authorList>
            <person name="Wiegand S."/>
            <person name="Jogler M."/>
            <person name="Boedeker C."/>
            <person name="Pinto D."/>
            <person name="Vollmers J."/>
            <person name="Rivas-Marin E."/>
            <person name="Kohn T."/>
            <person name="Peeters S.H."/>
            <person name="Heuer A."/>
            <person name="Rast P."/>
            <person name="Oberbeckmann S."/>
            <person name="Bunk B."/>
            <person name="Jeske O."/>
            <person name="Meyerdierks A."/>
            <person name="Storesund J.E."/>
            <person name="Kallscheuer N."/>
            <person name="Luecker S."/>
            <person name="Lage O.M."/>
            <person name="Pohl T."/>
            <person name="Merkel B.J."/>
            <person name="Hornburger P."/>
            <person name="Mueller R.-W."/>
            <person name="Bruemmer F."/>
            <person name="Labrenz M."/>
            <person name="Spormann A.M."/>
            <person name="Op Den Camp H."/>
            <person name="Overmann J."/>
            <person name="Amann R."/>
            <person name="Jetten M.S.M."/>
            <person name="Mascher T."/>
            <person name="Medema M.H."/>
            <person name="Devos D.P."/>
            <person name="Kaster A.-K."/>
            <person name="Ovreas L."/>
            <person name="Rohde M."/>
            <person name="Galperin M.Y."/>
            <person name="Jogler C."/>
        </authorList>
    </citation>
    <scope>NUCLEOTIDE SEQUENCE [LARGE SCALE GENOMIC DNA]</scope>
    <source>
        <strain evidence="2 3">Q31b</strain>
    </source>
</reference>
<dbReference type="RefSeq" id="WP_146600373.1">
    <property type="nucleotide sequence ID" value="NZ_SJPY01000004.1"/>
</dbReference>
<evidence type="ECO:0000259" key="1">
    <source>
        <dbReference type="PROSITE" id="PS51186"/>
    </source>
</evidence>
<dbReference type="Proteomes" id="UP000315471">
    <property type="component" value="Unassembled WGS sequence"/>
</dbReference>
<comment type="caution">
    <text evidence="2">The sequence shown here is derived from an EMBL/GenBank/DDBJ whole genome shotgun (WGS) entry which is preliminary data.</text>
</comment>
<dbReference type="CDD" id="cd04301">
    <property type="entry name" value="NAT_SF"/>
    <property type="match status" value="1"/>
</dbReference>
<dbReference type="EMBL" id="SJPY01000004">
    <property type="protein sequence ID" value="TWU41589.1"/>
    <property type="molecule type" value="Genomic_DNA"/>
</dbReference>
<dbReference type="EC" id="2.3.1.189" evidence="2"/>